<dbReference type="EMBL" id="BJYT01000001">
    <property type="protein sequence ID" value="GEO07610.1"/>
    <property type="molecule type" value="Genomic_DNA"/>
</dbReference>
<feature type="domain" description="Glycosyltransferase 2-like" evidence="1">
    <location>
        <begin position="5"/>
        <end position="98"/>
    </location>
</feature>
<dbReference type="AlphaFoldDB" id="A0A512B6L7"/>
<accession>A0A512B6L7</accession>
<evidence type="ECO:0000313" key="2">
    <source>
        <dbReference type="EMBL" id="GEO07610.1"/>
    </source>
</evidence>
<proteinExistence type="predicted"/>
<evidence type="ECO:0000259" key="1">
    <source>
        <dbReference type="Pfam" id="PF00535"/>
    </source>
</evidence>
<dbReference type="PANTHER" id="PTHR43685:SF11">
    <property type="entry name" value="GLYCOSYLTRANSFERASE TAGX-RELATED"/>
    <property type="match status" value="1"/>
</dbReference>
<dbReference type="PANTHER" id="PTHR43685">
    <property type="entry name" value="GLYCOSYLTRANSFERASE"/>
    <property type="match status" value="1"/>
</dbReference>
<dbReference type="Proteomes" id="UP000321513">
    <property type="component" value="Unassembled WGS sequence"/>
</dbReference>
<dbReference type="Gene3D" id="3.90.550.10">
    <property type="entry name" value="Spore Coat Polysaccharide Biosynthesis Protein SpsA, Chain A"/>
    <property type="match status" value="1"/>
</dbReference>
<dbReference type="InterPro" id="IPR050834">
    <property type="entry name" value="Glycosyltransf_2"/>
</dbReference>
<name>A0A512B6L7_9BACT</name>
<keyword evidence="3" id="KW-1185">Reference proteome</keyword>
<dbReference type="InterPro" id="IPR001173">
    <property type="entry name" value="Glyco_trans_2-like"/>
</dbReference>
<evidence type="ECO:0000313" key="3">
    <source>
        <dbReference type="Proteomes" id="UP000321513"/>
    </source>
</evidence>
<dbReference type="OrthoDB" id="786280at2"/>
<reference evidence="2 3" key="1">
    <citation type="submission" date="2019-07" db="EMBL/GenBank/DDBJ databases">
        <title>Whole genome shotgun sequence of Segetibacter aerophilus NBRC 106135.</title>
        <authorList>
            <person name="Hosoyama A."/>
            <person name="Uohara A."/>
            <person name="Ohji S."/>
            <person name="Ichikawa N."/>
        </authorList>
    </citation>
    <scope>NUCLEOTIDE SEQUENCE [LARGE SCALE GENOMIC DNA]</scope>
    <source>
        <strain evidence="2 3">NBRC 106135</strain>
    </source>
</reference>
<organism evidence="2 3">
    <name type="scientific">Segetibacter aerophilus</name>
    <dbReference type="NCBI Taxonomy" id="670293"/>
    <lineage>
        <taxon>Bacteria</taxon>
        <taxon>Pseudomonadati</taxon>
        <taxon>Bacteroidota</taxon>
        <taxon>Chitinophagia</taxon>
        <taxon>Chitinophagales</taxon>
        <taxon>Chitinophagaceae</taxon>
        <taxon>Segetibacter</taxon>
    </lineage>
</organism>
<dbReference type="RefSeq" id="WP_147201574.1">
    <property type="nucleotide sequence ID" value="NZ_BJYT01000001.1"/>
</dbReference>
<dbReference type="InterPro" id="IPR029044">
    <property type="entry name" value="Nucleotide-diphossugar_trans"/>
</dbReference>
<protein>
    <recommendedName>
        <fullName evidence="1">Glycosyltransferase 2-like domain-containing protein</fullName>
    </recommendedName>
</protein>
<gene>
    <name evidence="2" type="ORF">SAE01_01060</name>
</gene>
<dbReference type="Pfam" id="PF00535">
    <property type="entry name" value="Glycos_transf_2"/>
    <property type="match status" value="1"/>
</dbReference>
<dbReference type="CDD" id="cd00761">
    <property type="entry name" value="Glyco_tranf_GTA_type"/>
    <property type="match status" value="1"/>
</dbReference>
<sequence length="340" mass="38922">MNGFSIIICCYNSSNRIIETLKYLTKLETGDILFEVLVIDNGSTDDTRNLAAAYLRNTNLDYSIITEPSTGKTNALLKGFNASRYDKMLVCDDDVLLCSDYLLLADEILNADCSIGLLGGRGLLKQEIQTPEWFKACANAFAVGDQSPASGDITLQKGYVWGAGSVINKTAWTDVKKKGFRKFFTGLTANSKSMAGEDSELSIWIVAAGYKLFYDARLIYIHNLSNQRISWKHMIEMQIGFARSHVYLILLKELLDNRRNNLVFDYERYIFANFKKMIRLLLSDFFTIRYFKSLWIALIEKREGYITTLVLCHRFYAVKEYVKGRRNLRTMYESINNNVI</sequence>
<dbReference type="SUPFAM" id="SSF53448">
    <property type="entry name" value="Nucleotide-diphospho-sugar transferases"/>
    <property type="match status" value="1"/>
</dbReference>
<comment type="caution">
    <text evidence="2">The sequence shown here is derived from an EMBL/GenBank/DDBJ whole genome shotgun (WGS) entry which is preliminary data.</text>
</comment>